<name>A0ACC1S2D5_9APHY</name>
<reference evidence="1" key="1">
    <citation type="submission" date="2022-07" db="EMBL/GenBank/DDBJ databases">
        <title>Genome Sequence of Phlebia brevispora.</title>
        <authorList>
            <person name="Buettner E."/>
        </authorList>
    </citation>
    <scope>NUCLEOTIDE SEQUENCE</scope>
    <source>
        <strain evidence="1">MPL23</strain>
    </source>
</reference>
<sequence length="502" mass="56127">MIRNIQVVDYDQFLYGAYRTSSRLRGILVFPDEYSEISESMPVAYNISWNLTRDLAVLQTILSNAALFHPYLDRFLQDDSSMDTSHSLSAQQSPTPSRPRGSPMTSMFQLPTSEFLDREQSSVKLTPQKKCTLAVAKRIDALLLAFVDDCIKLDELPAIITRLPAGSRLKIKDAAFCLLFRGYRRASSIAYLKTVLADLTARPQPSISDIQTTSLEVDAMTAPGARLFERHNHVASLEATFDTFSWLLHVLKHVEVLKFAIEWSDLCRHGSQMIKTQFYNSLFAATPNGQELLTPPGGTNTLSPSLQAAIAISLSITYQNVGDSKSGGAVHWSAGRPTPRWSSTGLSCYSRPRFPLFLIVHILLQAVHPCLVAASRFTHHLVQHRVLLKHRPCPPLTAHSKRSGSQREVFRLPDPFAVITVDAEQTHTTSVIKKTLNPYWNESFDIMVKESSVIAVQIFDQRKFKKRDQGFLGVVNIRVGDHLDLELGGHGASFHLSSVRSR</sequence>
<keyword evidence="2" id="KW-1185">Reference proteome</keyword>
<protein>
    <submittedName>
        <fullName evidence="1">Uncharacterized protein</fullName>
    </submittedName>
</protein>
<gene>
    <name evidence="1" type="ORF">NM688_g7679</name>
</gene>
<dbReference type="Proteomes" id="UP001148662">
    <property type="component" value="Unassembled WGS sequence"/>
</dbReference>
<evidence type="ECO:0000313" key="2">
    <source>
        <dbReference type="Proteomes" id="UP001148662"/>
    </source>
</evidence>
<accession>A0ACC1S2D5</accession>
<comment type="caution">
    <text evidence="1">The sequence shown here is derived from an EMBL/GenBank/DDBJ whole genome shotgun (WGS) entry which is preliminary data.</text>
</comment>
<proteinExistence type="predicted"/>
<evidence type="ECO:0000313" key="1">
    <source>
        <dbReference type="EMBL" id="KAJ3530643.1"/>
    </source>
</evidence>
<dbReference type="EMBL" id="JANHOG010001860">
    <property type="protein sequence ID" value="KAJ3530643.1"/>
    <property type="molecule type" value="Genomic_DNA"/>
</dbReference>
<organism evidence="1 2">
    <name type="scientific">Phlebia brevispora</name>
    <dbReference type="NCBI Taxonomy" id="194682"/>
    <lineage>
        <taxon>Eukaryota</taxon>
        <taxon>Fungi</taxon>
        <taxon>Dikarya</taxon>
        <taxon>Basidiomycota</taxon>
        <taxon>Agaricomycotina</taxon>
        <taxon>Agaricomycetes</taxon>
        <taxon>Polyporales</taxon>
        <taxon>Meruliaceae</taxon>
        <taxon>Phlebia</taxon>
    </lineage>
</organism>